<feature type="compositionally biased region" description="Basic and acidic residues" evidence="10">
    <location>
        <begin position="516"/>
        <end position="526"/>
    </location>
</feature>
<dbReference type="InterPro" id="IPR029136">
    <property type="entry name" value="MDM1"/>
</dbReference>
<feature type="region of interest" description="Disordered" evidence="10">
    <location>
        <begin position="344"/>
        <end position="569"/>
    </location>
</feature>
<evidence type="ECO:0000256" key="1">
    <source>
        <dbReference type="ARBA" id="ARBA00004114"/>
    </source>
</evidence>
<keyword evidence="7" id="KW-0206">Cytoskeleton</keyword>
<name>A0A034VI06_BACDO</name>
<feature type="compositionally biased region" description="Basic and acidic residues" evidence="10">
    <location>
        <begin position="407"/>
        <end position="417"/>
    </location>
</feature>
<feature type="region of interest" description="Disordered" evidence="10">
    <location>
        <begin position="84"/>
        <end position="123"/>
    </location>
</feature>
<feature type="compositionally biased region" description="Low complexity" evidence="10">
    <location>
        <begin position="611"/>
        <end position="625"/>
    </location>
</feature>
<dbReference type="AlphaFoldDB" id="A0A034VI06"/>
<comment type="similarity">
    <text evidence="3">Belongs to the MDM1 family.</text>
</comment>
<dbReference type="EMBL" id="GAKP01017779">
    <property type="protein sequence ID" value="JAC41173.1"/>
    <property type="molecule type" value="Transcribed_RNA"/>
</dbReference>
<feature type="region of interest" description="Disordered" evidence="10">
    <location>
        <begin position="290"/>
        <end position="327"/>
    </location>
</feature>
<dbReference type="OrthoDB" id="9999940at2759"/>
<accession>A0A034VI06</accession>
<keyword evidence="6" id="KW-0493">Microtubule</keyword>
<evidence type="ECO:0000256" key="3">
    <source>
        <dbReference type="ARBA" id="ARBA00010494"/>
    </source>
</evidence>
<dbReference type="PANTHER" id="PTHR32078:SF1">
    <property type="entry name" value="NUCLEAR PROTEIN MDM1"/>
    <property type="match status" value="1"/>
</dbReference>
<proteinExistence type="inferred from homology"/>
<evidence type="ECO:0000256" key="9">
    <source>
        <dbReference type="ARBA" id="ARBA00045771"/>
    </source>
</evidence>
<protein>
    <recommendedName>
        <fullName evidence="4">Nuclear protein MDM1</fullName>
    </recommendedName>
</protein>
<keyword evidence="5" id="KW-0963">Cytoplasm</keyword>
<comment type="function">
    <text evidence="9">Microtubule-binding protein that negatively regulates centriole duplication. Binds to and stabilizes microtubules.</text>
</comment>
<organism evidence="11">
    <name type="scientific">Bactrocera dorsalis</name>
    <name type="common">Oriental fruit fly</name>
    <name type="synonym">Dacus dorsalis</name>
    <dbReference type="NCBI Taxonomy" id="27457"/>
    <lineage>
        <taxon>Eukaryota</taxon>
        <taxon>Metazoa</taxon>
        <taxon>Ecdysozoa</taxon>
        <taxon>Arthropoda</taxon>
        <taxon>Hexapoda</taxon>
        <taxon>Insecta</taxon>
        <taxon>Pterygota</taxon>
        <taxon>Neoptera</taxon>
        <taxon>Endopterygota</taxon>
        <taxon>Diptera</taxon>
        <taxon>Brachycera</taxon>
        <taxon>Muscomorpha</taxon>
        <taxon>Tephritoidea</taxon>
        <taxon>Tephritidae</taxon>
        <taxon>Bactrocera</taxon>
        <taxon>Bactrocera</taxon>
    </lineage>
</organism>
<feature type="compositionally biased region" description="Gly residues" evidence="10">
    <location>
        <begin position="595"/>
        <end position="610"/>
    </location>
</feature>
<comment type="subcellular location">
    <subcellularLocation>
        <location evidence="1">Cytoplasm</location>
        <location evidence="1">Cytoskeleton</location>
        <location evidence="1">Microtubule organizing center</location>
        <location evidence="1">Centrosome</location>
        <location evidence="1">Centriole</location>
    </subcellularLocation>
    <subcellularLocation>
        <location evidence="2">Nucleus</location>
    </subcellularLocation>
</comment>
<evidence type="ECO:0000256" key="5">
    <source>
        <dbReference type="ARBA" id="ARBA00022490"/>
    </source>
</evidence>
<dbReference type="GO" id="GO:0046600">
    <property type="term" value="P:negative regulation of centriole replication"/>
    <property type="evidence" value="ECO:0007669"/>
    <property type="project" value="InterPro"/>
</dbReference>
<sequence length="651" mass="70934">MIGSFWNLCRACPSMPVDKLHSEYRSTYRWHEFTGNSRPEVVRRAPAPNPSQFIGPTNEPPLPRRKKCPELAYKSHEFIIGSEYTDTRGGHAGANRLARSEERGTPSRRSKSEGPPAVPNGRAYAIPEEVDGPAKKQAATLHELEPLVSDAEESKPQEKQVTIVEKVERKMTIRPFSQAFDQERTNHFITKKENFGFDEIKGGVGVDNKQQQQPEQEVLLNGTAPPRSQPNLDLWFKEVVELRKKAGEYKCRGWGIEIDPELYKKQKDLWEQVSKRSSLSALSLASSVHRPITKEEKEQENNKKSIPLSKATQKTRVPGHAHLLDNKDEISALPARFSNIRHHLERTTGPDVEEGALLPSPTREKLMPAITKRESESQRGSPKKTAASRHGSPQKGSPQKGSPKKVIKNDAEDRRDTAISVSSCSPQPAPEIPDEPIVKSPPEPTRVKSPEQILMRSPDPVNWTVPLDTGKTFTVTQNVKEGENYSRPQSEIKASTPVEKPPPPPQSAPPQLTEQAKMDAWKHAEPKMGTTSPTGTVGAGRSIVASQPTAGAGGLPSPPPSLASTAIATGKPVPGSTLRCLDDPIFDVDIGHLGGGGGGVGGVSAGGGGNTSSSSTSTTTAVTARTTANDVLEKARDRFDRFWGGSKEEHV</sequence>
<dbReference type="GO" id="GO:0005874">
    <property type="term" value="C:microtubule"/>
    <property type="evidence" value="ECO:0007669"/>
    <property type="project" value="UniProtKB-KW"/>
</dbReference>
<dbReference type="PANTHER" id="PTHR32078">
    <property type="entry name" value="NUCLEAR PROTEIN MDM1"/>
    <property type="match status" value="1"/>
</dbReference>
<feature type="region of interest" description="Disordered" evidence="10">
    <location>
        <begin position="40"/>
        <end position="65"/>
    </location>
</feature>
<feature type="compositionally biased region" description="Basic and acidic residues" evidence="10">
    <location>
        <begin position="362"/>
        <end position="377"/>
    </location>
</feature>
<evidence type="ECO:0000256" key="4">
    <source>
        <dbReference type="ARBA" id="ARBA00013508"/>
    </source>
</evidence>
<evidence type="ECO:0000256" key="8">
    <source>
        <dbReference type="ARBA" id="ARBA00023242"/>
    </source>
</evidence>
<keyword evidence="8" id="KW-0539">Nucleus</keyword>
<evidence type="ECO:0000313" key="11">
    <source>
        <dbReference type="EMBL" id="JAC41173.1"/>
    </source>
</evidence>
<feature type="compositionally biased region" description="Basic and acidic residues" evidence="10">
    <location>
        <begin position="292"/>
        <end position="303"/>
    </location>
</feature>
<evidence type="ECO:0000256" key="10">
    <source>
        <dbReference type="SAM" id="MobiDB-lite"/>
    </source>
</evidence>
<evidence type="ECO:0000256" key="2">
    <source>
        <dbReference type="ARBA" id="ARBA00004123"/>
    </source>
</evidence>
<dbReference type="GO" id="GO:0005634">
    <property type="term" value="C:nucleus"/>
    <property type="evidence" value="ECO:0007669"/>
    <property type="project" value="UniProtKB-SubCell"/>
</dbReference>
<evidence type="ECO:0000256" key="7">
    <source>
        <dbReference type="ARBA" id="ARBA00023212"/>
    </source>
</evidence>
<dbReference type="GO" id="GO:0005814">
    <property type="term" value="C:centriole"/>
    <property type="evidence" value="ECO:0007669"/>
    <property type="project" value="UniProtKB-SubCell"/>
</dbReference>
<dbReference type="Pfam" id="PF15501">
    <property type="entry name" value="MDM1"/>
    <property type="match status" value="2"/>
</dbReference>
<dbReference type="GO" id="GO:0008017">
    <property type="term" value="F:microtubule binding"/>
    <property type="evidence" value="ECO:0007669"/>
    <property type="project" value="InterPro"/>
</dbReference>
<reference evidence="11" key="1">
    <citation type="journal article" date="2014" name="BMC Genomics">
        <title>Characterizing the developmental transcriptome of the oriental fruit fly, Bactrocera dorsalis (Diptera: Tephritidae) through comparative genomic analysis with Drosophila melanogaster utilizing modENCODE datasets.</title>
        <authorList>
            <person name="Geib S.M."/>
            <person name="Calla B."/>
            <person name="Hall B."/>
            <person name="Hou S."/>
            <person name="Manoukis N.C."/>
        </authorList>
    </citation>
    <scope>NUCLEOTIDE SEQUENCE</scope>
    <source>
        <strain evidence="11">Punador</strain>
    </source>
</reference>
<feature type="compositionally biased region" description="Pro residues" evidence="10">
    <location>
        <begin position="499"/>
        <end position="508"/>
    </location>
</feature>
<evidence type="ECO:0000256" key="6">
    <source>
        <dbReference type="ARBA" id="ARBA00022701"/>
    </source>
</evidence>
<feature type="region of interest" description="Disordered" evidence="10">
    <location>
        <begin position="595"/>
        <end position="625"/>
    </location>
</feature>